<reference evidence="5" key="1">
    <citation type="journal article" date="2019" name="Int. J. Syst. Evol. Microbiol.">
        <title>The Global Catalogue of Microorganisms (GCM) 10K type strain sequencing project: providing services to taxonomists for standard genome sequencing and annotation.</title>
        <authorList>
            <consortium name="The Broad Institute Genomics Platform"/>
            <consortium name="The Broad Institute Genome Sequencing Center for Infectious Disease"/>
            <person name="Wu L."/>
            <person name="Ma J."/>
        </authorList>
    </citation>
    <scope>NUCLEOTIDE SEQUENCE [LARGE SCALE GENOMIC DNA]</scope>
    <source>
        <strain evidence="5">JCM 19635</strain>
    </source>
</reference>
<comment type="caution">
    <text evidence="4">The sequence shown here is derived from an EMBL/GenBank/DDBJ whole genome shotgun (WGS) entry which is preliminary data.</text>
</comment>
<dbReference type="PROSITE" id="PS51257">
    <property type="entry name" value="PROKAR_LIPOPROTEIN"/>
    <property type="match status" value="1"/>
</dbReference>
<dbReference type="Proteomes" id="UP001596513">
    <property type="component" value="Unassembled WGS sequence"/>
</dbReference>
<sequence>MKISAYFLASLSAGTLLLASCESKKTTETSTTSTETTVATDTAGMHDHMAGMHGSGGTGMMAVMNTMMQNMNGEKMAGNTDHDFAHMMIAHHQGAVDMAALELKEGKDATLRALAQKISDDQKKEIQALEAIATRLDGAPSNYKPADANDPFTRQMKESMDTMMKGMGAGSGNVDQDFAAMMVPHHQSAIDMIKAELAHGRDTKLKEMAQKMATEQQKEIEQLKTWLAKNGGKAVGAAYICPMKCEGSASDKPGDCPSCGMALVKKA</sequence>
<dbReference type="Gene3D" id="1.20.1260.10">
    <property type="match status" value="2"/>
</dbReference>
<dbReference type="Pfam" id="PF03713">
    <property type="entry name" value="DUF305"/>
    <property type="match status" value="1"/>
</dbReference>
<proteinExistence type="predicted"/>
<keyword evidence="1" id="KW-0732">Signal</keyword>
<evidence type="ECO:0000259" key="3">
    <source>
        <dbReference type="Pfam" id="PF19335"/>
    </source>
</evidence>
<feature type="domain" description="Heavy metal binding" evidence="3">
    <location>
        <begin position="239"/>
        <end position="266"/>
    </location>
</feature>
<organism evidence="4 5">
    <name type="scientific">Hymenobacter humi</name>
    <dbReference type="NCBI Taxonomy" id="1411620"/>
    <lineage>
        <taxon>Bacteria</taxon>
        <taxon>Pseudomonadati</taxon>
        <taxon>Bacteroidota</taxon>
        <taxon>Cytophagia</taxon>
        <taxon>Cytophagales</taxon>
        <taxon>Hymenobacteraceae</taxon>
        <taxon>Hymenobacter</taxon>
    </lineage>
</organism>
<dbReference type="EMBL" id="JBHTEK010000005">
    <property type="protein sequence ID" value="MFC7671038.1"/>
    <property type="molecule type" value="Genomic_DNA"/>
</dbReference>
<evidence type="ECO:0000256" key="1">
    <source>
        <dbReference type="SAM" id="SignalP"/>
    </source>
</evidence>
<evidence type="ECO:0000259" key="2">
    <source>
        <dbReference type="Pfam" id="PF03713"/>
    </source>
</evidence>
<keyword evidence="5" id="KW-1185">Reference proteome</keyword>
<feature type="signal peptide" evidence="1">
    <location>
        <begin position="1"/>
        <end position="19"/>
    </location>
</feature>
<evidence type="ECO:0000313" key="5">
    <source>
        <dbReference type="Proteomes" id="UP001596513"/>
    </source>
</evidence>
<evidence type="ECO:0000313" key="4">
    <source>
        <dbReference type="EMBL" id="MFC7671038.1"/>
    </source>
</evidence>
<protein>
    <submittedName>
        <fullName evidence="4">DUF305 domain-containing protein</fullName>
    </submittedName>
</protein>
<dbReference type="PANTHER" id="PTHR36933">
    <property type="entry name" value="SLL0788 PROTEIN"/>
    <property type="match status" value="1"/>
</dbReference>
<name>A0ABW2UBW0_9BACT</name>
<gene>
    <name evidence="4" type="ORF">ACFQT0_29325</name>
</gene>
<feature type="chain" id="PRO_5046281916" evidence="1">
    <location>
        <begin position="20"/>
        <end position="267"/>
    </location>
</feature>
<accession>A0ABW2UBW0</accession>
<dbReference type="Pfam" id="PF19335">
    <property type="entry name" value="HMBD"/>
    <property type="match status" value="1"/>
</dbReference>
<dbReference type="RefSeq" id="WP_380206906.1">
    <property type="nucleotide sequence ID" value="NZ_JBHTEK010000005.1"/>
</dbReference>
<dbReference type="PANTHER" id="PTHR36933:SF1">
    <property type="entry name" value="SLL0788 PROTEIN"/>
    <property type="match status" value="1"/>
</dbReference>
<dbReference type="InterPro" id="IPR005183">
    <property type="entry name" value="DUF305_CopM-like"/>
</dbReference>
<dbReference type="InterPro" id="IPR012347">
    <property type="entry name" value="Ferritin-like"/>
</dbReference>
<feature type="domain" description="DUF305" evidence="2">
    <location>
        <begin position="81"/>
        <end position="227"/>
    </location>
</feature>
<dbReference type="InterPro" id="IPR045800">
    <property type="entry name" value="HMBD"/>
</dbReference>